<keyword evidence="1" id="KW-0472">Membrane</keyword>
<feature type="transmembrane region" description="Helical" evidence="1">
    <location>
        <begin position="101"/>
        <end position="124"/>
    </location>
</feature>
<evidence type="ECO:0000256" key="1">
    <source>
        <dbReference type="SAM" id="Phobius"/>
    </source>
</evidence>
<evidence type="ECO:0000313" key="3">
    <source>
        <dbReference type="Proteomes" id="UP000178230"/>
    </source>
</evidence>
<protein>
    <recommendedName>
        <fullName evidence="4">Glycosyltransferase 2-like domain-containing protein</fullName>
    </recommendedName>
</protein>
<feature type="transmembrane region" description="Helical" evidence="1">
    <location>
        <begin position="136"/>
        <end position="154"/>
    </location>
</feature>
<evidence type="ECO:0008006" key="4">
    <source>
        <dbReference type="Google" id="ProtNLM"/>
    </source>
</evidence>
<dbReference type="EMBL" id="MFIY01000021">
    <property type="protein sequence ID" value="OGG00169.1"/>
    <property type="molecule type" value="Genomic_DNA"/>
</dbReference>
<dbReference type="PANTHER" id="PTHR36851">
    <property type="entry name" value="UNNAMED PRODUCT"/>
    <property type="match status" value="1"/>
</dbReference>
<comment type="caution">
    <text evidence="2">The sequence shown here is derived from an EMBL/GenBank/DDBJ whole genome shotgun (WGS) entry which is preliminary data.</text>
</comment>
<organism evidence="2 3">
    <name type="scientific">Candidatus Gottesmanbacteria bacterium RBG_13_37_7</name>
    <dbReference type="NCBI Taxonomy" id="1798369"/>
    <lineage>
        <taxon>Bacteria</taxon>
        <taxon>Candidatus Gottesmaniibacteriota</taxon>
    </lineage>
</organism>
<keyword evidence="1" id="KW-0812">Transmembrane</keyword>
<dbReference type="AlphaFoldDB" id="A0A1F5YIY4"/>
<gene>
    <name evidence="2" type="ORF">A2Y99_02420</name>
</gene>
<sequence>MLRGIGFWDTDIIPEDWHIFLQAFFSLGEKVKTIPIYLVISRDAVNGINSFQAYRSRYEQEKRWAWGVTDVPYALFKFFTTPEIPTLPKLFRVYHIVETHLLWPITFFLITLGASIPGIINPVFGRTTLGYNLPRMSGFILTITTIFLIVLIIIDMKSRPKRPTHYSVAKTPLLLIQWILLPIVSFFFSSLPALEAHTRLLMGKRLEYKVTKKI</sequence>
<accession>A0A1F5YIY4</accession>
<dbReference type="Proteomes" id="UP000178230">
    <property type="component" value="Unassembled WGS sequence"/>
</dbReference>
<dbReference type="PANTHER" id="PTHR36851:SF1">
    <property type="entry name" value="GLYCO_TRANS_2-LIKE DOMAIN-CONTAINING PROTEIN"/>
    <property type="match status" value="1"/>
</dbReference>
<feature type="transmembrane region" description="Helical" evidence="1">
    <location>
        <begin position="174"/>
        <end position="194"/>
    </location>
</feature>
<name>A0A1F5YIY4_9BACT</name>
<keyword evidence="1" id="KW-1133">Transmembrane helix</keyword>
<proteinExistence type="predicted"/>
<reference evidence="2 3" key="1">
    <citation type="journal article" date="2016" name="Nat. Commun.">
        <title>Thousands of microbial genomes shed light on interconnected biogeochemical processes in an aquifer system.</title>
        <authorList>
            <person name="Anantharaman K."/>
            <person name="Brown C.T."/>
            <person name="Hug L.A."/>
            <person name="Sharon I."/>
            <person name="Castelle C.J."/>
            <person name="Probst A.J."/>
            <person name="Thomas B.C."/>
            <person name="Singh A."/>
            <person name="Wilkins M.J."/>
            <person name="Karaoz U."/>
            <person name="Brodie E.L."/>
            <person name="Williams K.H."/>
            <person name="Hubbard S.S."/>
            <person name="Banfield J.F."/>
        </authorList>
    </citation>
    <scope>NUCLEOTIDE SEQUENCE [LARGE SCALE GENOMIC DNA]</scope>
</reference>
<evidence type="ECO:0000313" key="2">
    <source>
        <dbReference type="EMBL" id="OGG00169.1"/>
    </source>
</evidence>